<comment type="caution">
    <text evidence="1">The sequence shown here is derived from an EMBL/GenBank/DDBJ whole genome shotgun (WGS) entry which is preliminary data.</text>
</comment>
<organism evidence="1 2">
    <name type="scientific">Steccherinum ochraceum</name>
    <dbReference type="NCBI Taxonomy" id="92696"/>
    <lineage>
        <taxon>Eukaryota</taxon>
        <taxon>Fungi</taxon>
        <taxon>Dikarya</taxon>
        <taxon>Basidiomycota</taxon>
        <taxon>Agaricomycotina</taxon>
        <taxon>Agaricomycetes</taxon>
        <taxon>Polyporales</taxon>
        <taxon>Steccherinaceae</taxon>
        <taxon>Steccherinum</taxon>
    </lineage>
</organism>
<name>A0A4R0RBF2_9APHY</name>
<keyword evidence="2" id="KW-1185">Reference proteome</keyword>
<reference evidence="1 2" key="1">
    <citation type="submission" date="2018-11" db="EMBL/GenBank/DDBJ databases">
        <title>Genome assembly of Steccherinum ochraceum LE-BIN_3174, the white-rot fungus of the Steccherinaceae family (The Residual Polyporoid clade, Polyporales, Basidiomycota).</title>
        <authorList>
            <person name="Fedorova T.V."/>
            <person name="Glazunova O.A."/>
            <person name="Landesman E.O."/>
            <person name="Moiseenko K.V."/>
            <person name="Psurtseva N.V."/>
            <person name="Savinova O.S."/>
            <person name="Shakhova N.V."/>
            <person name="Tyazhelova T.V."/>
            <person name="Vasina D.V."/>
        </authorList>
    </citation>
    <scope>NUCLEOTIDE SEQUENCE [LARGE SCALE GENOMIC DNA]</scope>
    <source>
        <strain evidence="1 2">LE-BIN_3174</strain>
    </source>
</reference>
<evidence type="ECO:0008006" key="3">
    <source>
        <dbReference type="Google" id="ProtNLM"/>
    </source>
</evidence>
<evidence type="ECO:0000313" key="2">
    <source>
        <dbReference type="Proteomes" id="UP000292702"/>
    </source>
</evidence>
<dbReference type="Gene3D" id="3.80.10.10">
    <property type="entry name" value="Ribonuclease Inhibitor"/>
    <property type="match status" value="1"/>
</dbReference>
<dbReference type="EMBL" id="RWJN01000220">
    <property type="protein sequence ID" value="TCD64712.1"/>
    <property type="molecule type" value="Genomic_DNA"/>
</dbReference>
<gene>
    <name evidence="1" type="ORF">EIP91_003755</name>
</gene>
<proteinExistence type="predicted"/>
<accession>A0A4R0RBF2</accession>
<sequence length="540" mass="61282">MHRLFRIQELVDNIAQCLAVRDSFSTDPRDTHYRIHPLSTNVKKDVKNLGQAGRVFRRSCLNELWYHQDGIVQLLFMVSAVDFVAPAHPYRRSADRYNTGTRPQFPRPQWTLIRSLQSKDIPAILFYSSRIRQLSFTSTARLVRLGQLLPPEVPLLSGSILFPQLRVLTWMFNNGAAWNLDFVLDRTGGSLTEMAGAISADQRPRFMATIKERRGQLSHISFQDWQCEQFTSKATGHFFRDVLRDAKDLRELHLDADFQRYLNVWDVIPQMPCLSMLSLVNTAAPVSPASYPTLTAVTINNDDVHSLSPILNNVSFPSLRELKIGFTEHFHMVVVPAVHTLFSSIASACANAPLTSLTISSDYSNIFDGVVRYIADAPDAGTIPQCLRLDDLRQLMKQFRKLEVLDLSLQCYWVLGDSGIEEIGRIWGDNLKTLRLDPKRLWSASTECITLQGLEHFAMFCPRLSTLGVHFVDNPPVRTIPSVHMRLDRSWNRASRLSYVGSTPLDPFTVKDMARYLMGLFPRLGVVEPEGTESEMWGSV</sequence>
<dbReference type="InterPro" id="IPR032675">
    <property type="entry name" value="LRR_dom_sf"/>
</dbReference>
<evidence type="ECO:0000313" key="1">
    <source>
        <dbReference type="EMBL" id="TCD64712.1"/>
    </source>
</evidence>
<protein>
    <recommendedName>
        <fullName evidence="3">F-box domain-containing protein</fullName>
    </recommendedName>
</protein>
<dbReference type="AlphaFoldDB" id="A0A4R0RBF2"/>
<dbReference type="SUPFAM" id="SSF52047">
    <property type="entry name" value="RNI-like"/>
    <property type="match status" value="1"/>
</dbReference>
<dbReference type="Proteomes" id="UP000292702">
    <property type="component" value="Unassembled WGS sequence"/>
</dbReference>
<dbReference type="OrthoDB" id="2757320at2759"/>